<keyword evidence="3" id="KW-1185">Reference proteome</keyword>
<dbReference type="EMBL" id="JACVVK020000076">
    <property type="protein sequence ID" value="KAK7495280.1"/>
    <property type="molecule type" value="Genomic_DNA"/>
</dbReference>
<comment type="caution">
    <text evidence="2">The sequence shown here is derived from an EMBL/GenBank/DDBJ whole genome shotgun (WGS) entry which is preliminary data.</text>
</comment>
<evidence type="ECO:0000256" key="1">
    <source>
        <dbReference type="SAM" id="MobiDB-lite"/>
    </source>
</evidence>
<organism evidence="2 3">
    <name type="scientific">Batillaria attramentaria</name>
    <dbReference type="NCBI Taxonomy" id="370345"/>
    <lineage>
        <taxon>Eukaryota</taxon>
        <taxon>Metazoa</taxon>
        <taxon>Spiralia</taxon>
        <taxon>Lophotrochozoa</taxon>
        <taxon>Mollusca</taxon>
        <taxon>Gastropoda</taxon>
        <taxon>Caenogastropoda</taxon>
        <taxon>Sorbeoconcha</taxon>
        <taxon>Cerithioidea</taxon>
        <taxon>Batillariidae</taxon>
        <taxon>Batillaria</taxon>
    </lineage>
</organism>
<protein>
    <submittedName>
        <fullName evidence="2">Uncharacterized protein</fullName>
    </submittedName>
</protein>
<feature type="region of interest" description="Disordered" evidence="1">
    <location>
        <begin position="86"/>
        <end position="107"/>
    </location>
</feature>
<evidence type="ECO:0000313" key="2">
    <source>
        <dbReference type="EMBL" id="KAK7495280.1"/>
    </source>
</evidence>
<reference evidence="2 3" key="1">
    <citation type="journal article" date="2023" name="Sci. Data">
        <title>Genome assembly of the Korean intertidal mud-creeper Batillaria attramentaria.</title>
        <authorList>
            <person name="Patra A.K."/>
            <person name="Ho P.T."/>
            <person name="Jun S."/>
            <person name="Lee S.J."/>
            <person name="Kim Y."/>
            <person name="Won Y.J."/>
        </authorList>
    </citation>
    <scope>NUCLEOTIDE SEQUENCE [LARGE SCALE GENOMIC DNA]</scope>
    <source>
        <strain evidence="2">Wonlab-2016</strain>
    </source>
</reference>
<gene>
    <name evidence="2" type="ORF">BaRGS_00013462</name>
</gene>
<accession>A0ABD0L7Y9</accession>
<sequence>MTLQTGQFVAMSAEVHNVDQVSPSSSIKDNAHTQTLQAHRSYTLVCIEETKFKHRSEKNSSRELQLQLAATLISLYMLKTIPHKDKKTVRATRSRLLSRGANKPLAK</sequence>
<evidence type="ECO:0000313" key="3">
    <source>
        <dbReference type="Proteomes" id="UP001519460"/>
    </source>
</evidence>
<dbReference type="Proteomes" id="UP001519460">
    <property type="component" value="Unassembled WGS sequence"/>
</dbReference>
<proteinExistence type="predicted"/>
<dbReference type="AlphaFoldDB" id="A0ABD0L7Y9"/>
<name>A0ABD0L7Y9_9CAEN</name>